<name>A0A6A6JD73_WESOR</name>
<dbReference type="PANTHER" id="PTHR11695">
    <property type="entry name" value="ALCOHOL DEHYDROGENASE RELATED"/>
    <property type="match status" value="1"/>
</dbReference>
<dbReference type="InterPro" id="IPR020843">
    <property type="entry name" value="ER"/>
</dbReference>
<dbReference type="GeneID" id="54552260"/>
<dbReference type="Proteomes" id="UP000800097">
    <property type="component" value="Unassembled WGS sequence"/>
</dbReference>
<dbReference type="Gene3D" id="3.90.180.10">
    <property type="entry name" value="Medium-chain alcohol dehydrogenases, catalytic domain"/>
    <property type="match status" value="1"/>
</dbReference>
<accession>A0A6A6JD73</accession>
<dbReference type="InterPro" id="IPR036291">
    <property type="entry name" value="NAD(P)-bd_dom_sf"/>
</dbReference>
<dbReference type="SMART" id="SM00829">
    <property type="entry name" value="PKS_ER"/>
    <property type="match status" value="1"/>
</dbReference>
<proteinExistence type="predicted"/>
<dbReference type="InterPro" id="IPR011032">
    <property type="entry name" value="GroES-like_sf"/>
</dbReference>
<gene>
    <name evidence="2" type="ORF">EI97DRAFT_436382</name>
</gene>
<evidence type="ECO:0000313" key="3">
    <source>
        <dbReference type="Proteomes" id="UP000800097"/>
    </source>
</evidence>
<dbReference type="CDD" id="cd05289">
    <property type="entry name" value="MDR_like_2"/>
    <property type="match status" value="1"/>
</dbReference>
<dbReference type="EMBL" id="ML986513">
    <property type="protein sequence ID" value="KAF2273139.1"/>
    <property type="molecule type" value="Genomic_DNA"/>
</dbReference>
<sequence>MSTITTPSLPSTQKAVLYNIETKTLSLSTSHPVPAPSEKEHLIRVHSTAITNGELTWAPFCPDWPTEHVPCYDVSGTIVIPVPGSDLKPGDKVFGRVDAQREGTAQEYATILQSENARLPAGIGMLEAASVPMSAHTAWQALFEKGLLTGDFNRVPYVDETSGEIVGKELAKGKRVLILNAAGGVGLHAVQFGNLVGAWVVGTASKKNEEWLKGLGADEVVDYRNMSIKEYVAGDDAKKFDLVFDCVGGESMLDGWNGVKEEGGVYISVAPGFGEPQGGKPKGVRSEWFIMEARGKELEHIGKFITKGVLKTAVDSAYEMEGFEEAFARSASGRAKGKVVLRVGKDE</sequence>
<dbReference type="SUPFAM" id="SSF50129">
    <property type="entry name" value="GroES-like"/>
    <property type="match status" value="1"/>
</dbReference>
<keyword evidence="3" id="KW-1185">Reference proteome</keyword>
<dbReference type="AlphaFoldDB" id="A0A6A6JD73"/>
<dbReference type="Pfam" id="PF13602">
    <property type="entry name" value="ADH_zinc_N_2"/>
    <property type="match status" value="1"/>
</dbReference>
<dbReference type="SUPFAM" id="SSF51735">
    <property type="entry name" value="NAD(P)-binding Rossmann-fold domains"/>
    <property type="match status" value="1"/>
</dbReference>
<evidence type="ECO:0000259" key="1">
    <source>
        <dbReference type="SMART" id="SM00829"/>
    </source>
</evidence>
<dbReference type="GO" id="GO:0016491">
    <property type="term" value="F:oxidoreductase activity"/>
    <property type="evidence" value="ECO:0007669"/>
    <property type="project" value="InterPro"/>
</dbReference>
<reference evidence="2" key="1">
    <citation type="journal article" date="2020" name="Stud. Mycol.">
        <title>101 Dothideomycetes genomes: a test case for predicting lifestyles and emergence of pathogens.</title>
        <authorList>
            <person name="Haridas S."/>
            <person name="Albert R."/>
            <person name="Binder M."/>
            <person name="Bloem J."/>
            <person name="Labutti K."/>
            <person name="Salamov A."/>
            <person name="Andreopoulos B."/>
            <person name="Baker S."/>
            <person name="Barry K."/>
            <person name="Bills G."/>
            <person name="Bluhm B."/>
            <person name="Cannon C."/>
            <person name="Castanera R."/>
            <person name="Culley D."/>
            <person name="Daum C."/>
            <person name="Ezra D."/>
            <person name="Gonzalez J."/>
            <person name="Henrissat B."/>
            <person name="Kuo A."/>
            <person name="Liang C."/>
            <person name="Lipzen A."/>
            <person name="Lutzoni F."/>
            <person name="Magnuson J."/>
            <person name="Mondo S."/>
            <person name="Nolan M."/>
            <person name="Ohm R."/>
            <person name="Pangilinan J."/>
            <person name="Park H.-J."/>
            <person name="Ramirez L."/>
            <person name="Alfaro M."/>
            <person name="Sun H."/>
            <person name="Tritt A."/>
            <person name="Yoshinaga Y."/>
            <person name="Zwiers L.-H."/>
            <person name="Turgeon B."/>
            <person name="Goodwin S."/>
            <person name="Spatafora J."/>
            <person name="Crous P."/>
            <person name="Grigoriev I."/>
        </authorList>
    </citation>
    <scope>NUCLEOTIDE SEQUENCE</scope>
    <source>
        <strain evidence="2">CBS 379.55</strain>
    </source>
</reference>
<evidence type="ECO:0000313" key="2">
    <source>
        <dbReference type="EMBL" id="KAF2273139.1"/>
    </source>
</evidence>
<dbReference type="PANTHER" id="PTHR11695:SF647">
    <property type="entry name" value="ENOYL REDUCTASE (ER) DOMAIN-CONTAINING PROTEIN"/>
    <property type="match status" value="1"/>
</dbReference>
<organism evidence="2 3">
    <name type="scientific">Westerdykella ornata</name>
    <dbReference type="NCBI Taxonomy" id="318751"/>
    <lineage>
        <taxon>Eukaryota</taxon>
        <taxon>Fungi</taxon>
        <taxon>Dikarya</taxon>
        <taxon>Ascomycota</taxon>
        <taxon>Pezizomycotina</taxon>
        <taxon>Dothideomycetes</taxon>
        <taxon>Pleosporomycetidae</taxon>
        <taxon>Pleosporales</taxon>
        <taxon>Sporormiaceae</taxon>
        <taxon>Westerdykella</taxon>
    </lineage>
</organism>
<dbReference type="InterPro" id="IPR050700">
    <property type="entry name" value="YIM1/Zinc_Alcohol_DH_Fams"/>
</dbReference>
<feature type="domain" description="Enoyl reductase (ER)" evidence="1">
    <location>
        <begin position="21"/>
        <end position="341"/>
    </location>
</feature>
<dbReference type="RefSeq" id="XP_033650678.1">
    <property type="nucleotide sequence ID" value="XM_033799085.1"/>
</dbReference>
<dbReference type="OrthoDB" id="3509362at2759"/>
<dbReference type="Gene3D" id="3.40.50.720">
    <property type="entry name" value="NAD(P)-binding Rossmann-like Domain"/>
    <property type="match status" value="1"/>
</dbReference>
<dbReference type="GO" id="GO:0005739">
    <property type="term" value="C:mitochondrion"/>
    <property type="evidence" value="ECO:0007669"/>
    <property type="project" value="TreeGrafter"/>
</dbReference>
<protein>
    <submittedName>
        <fullName evidence="2">NAD(P)-binding protein</fullName>
    </submittedName>
</protein>